<evidence type="ECO:0000313" key="3">
    <source>
        <dbReference type="Proteomes" id="UP001396334"/>
    </source>
</evidence>
<dbReference type="InterPro" id="IPR036397">
    <property type="entry name" value="RNaseH_sf"/>
</dbReference>
<protein>
    <recommendedName>
        <fullName evidence="1">RNase H type-1 domain-containing protein</fullName>
    </recommendedName>
</protein>
<accession>A0ABR2Q308</accession>
<organism evidence="2 3">
    <name type="scientific">Hibiscus sabdariffa</name>
    <name type="common">roselle</name>
    <dbReference type="NCBI Taxonomy" id="183260"/>
    <lineage>
        <taxon>Eukaryota</taxon>
        <taxon>Viridiplantae</taxon>
        <taxon>Streptophyta</taxon>
        <taxon>Embryophyta</taxon>
        <taxon>Tracheophyta</taxon>
        <taxon>Spermatophyta</taxon>
        <taxon>Magnoliopsida</taxon>
        <taxon>eudicotyledons</taxon>
        <taxon>Gunneridae</taxon>
        <taxon>Pentapetalae</taxon>
        <taxon>rosids</taxon>
        <taxon>malvids</taxon>
        <taxon>Malvales</taxon>
        <taxon>Malvaceae</taxon>
        <taxon>Malvoideae</taxon>
        <taxon>Hibiscus</taxon>
    </lineage>
</organism>
<keyword evidence="3" id="KW-1185">Reference proteome</keyword>
<dbReference type="PANTHER" id="PTHR47074">
    <property type="entry name" value="BNAC02G40300D PROTEIN"/>
    <property type="match status" value="1"/>
</dbReference>
<name>A0ABR2Q308_9ROSI</name>
<feature type="domain" description="RNase H type-1" evidence="1">
    <location>
        <begin position="72"/>
        <end position="194"/>
    </location>
</feature>
<dbReference type="SUPFAM" id="SSF53098">
    <property type="entry name" value="Ribonuclease H-like"/>
    <property type="match status" value="1"/>
</dbReference>
<comment type="caution">
    <text evidence="2">The sequence shown here is derived from an EMBL/GenBank/DDBJ whole genome shotgun (WGS) entry which is preliminary data.</text>
</comment>
<dbReference type="Proteomes" id="UP001396334">
    <property type="component" value="Unassembled WGS sequence"/>
</dbReference>
<dbReference type="PANTHER" id="PTHR47074:SF61">
    <property type="entry name" value="RNASE H TYPE-1 DOMAIN-CONTAINING PROTEIN"/>
    <property type="match status" value="1"/>
</dbReference>
<dbReference type="Gene3D" id="3.30.420.10">
    <property type="entry name" value="Ribonuclease H-like superfamily/Ribonuclease H"/>
    <property type="match status" value="1"/>
</dbReference>
<gene>
    <name evidence="2" type="ORF">V6N11_069530</name>
</gene>
<evidence type="ECO:0000259" key="1">
    <source>
        <dbReference type="Pfam" id="PF13456"/>
    </source>
</evidence>
<dbReference type="CDD" id="cd06222">
    <property type="entry name" value="RNase_H_like"/>
    <property type="match status" value="1"/>
</dbReference>
<evidence type="ECO:0000313" key="2">
    <source>
        <dbReference type="EMBL" id="KAK8995081.1"/>
    </source>
</evidence>
<reference evidence="2 3" key="1">
    <citation type="journal article" date="2024" name="G3 (Bethesda)">
        <title>Genome assembly of Hibiscus sabdariffa L. provides insights into metabolisms of medicinal natural products.</title>
        <authorList>
            <person name="Kim T."/>
        </authorList>
    </citation>
    <scope>NUCLEOTIDE SEQUENCE [LARGE SCALE GENOMIC DNA]</scope>
    <source>
        <strain evidence="2">TK-2024</strain>
        <tissue evidence="2">Old leaves</tissue>
    </source>
</reference>
<dbReference type="Pfam" id="PF13456">
    <property type="entry name" value="RVT_3"/>
    <property type="match status" value="1"/>
</dbReference>
<dbReference type="EMBL" id="JBBPBN010000046">
    <property type="protein sequence ID" value="KAK8995081.1"/>
    <property type="molecule type" value="Genomic_DNA"/>
</dbReference>
<dbReference type="InterPro" id="IPR002156">
    <property type="entry name" value="RNaseH_domain"/>
</dbReference>
<dbReference type="InterPro" id="IPR052929">
    <property type="entry name" value="RNase_H-like_EbsB-rel"/>
</dbReference>
<dbReference type="InterPro" id="IPR044730">
    <property type="entry name" value="RNase_H-like_dom_plant"/>
</dbReference>
<proteinExistence type="predicted"/>
<sequence length="227" mass="25412">MKTKLREFVLSLFPESRNKLVHEGYKSFVYEIISFVNAFIHEQDAISALNGTTGPSVISRWEAPPHPAIKVNFDSAFNQQSSSAISSAIGRNSEGLIMAACAIPHNNVFDAFVAEVVTCKQAVQFAKDMRLINVIIEGDFLTVIKKINVGSHDRSIIAPIIVDIKKLAKKFKAISFYFVRREANKAVHALVRECRSCQVPCYWFEEAPMEASTAADSDRRLLFYAHV</sequence>
<dbReference type="InterPro" id="IPR012337">
    <property type="entry name" value="RNaseH-like_sf"/>
</dbReference>